<comment type="caution">
    <text evidence="1">The sequence shown here is derived from an EMBL/GenBank/DDBJ whole genome shotgun (WGS) entry which is preliminary data.</text>
</comment>
<organism evidence="1 2">
    <name type="scientific">Salvia divinorum</name>
    <name type="common">Maria pastora</name>
    <name type="synonym">Diviner's sage</name>
    <dbReference type="NCBI Taxonomy" id="28513"/>
    <lineage>
        <taxon>Eukaryota</taxon>
        <taxon>Viridiplantae</taxon>
        <taxon>Streptophyta</taxon>
        <taxon>Embryophyta</taxon>
        <taxon>Tracheophyta</taxon>
        <taxon>Spermatophyta</taxon>
        <taxon>Magnoliopsida</taxon>
        <taxon>eudicotyledons</taxon>
        <taxon>Gunneridae</taxon>
        <taxon>Pentapetalae</taxon>
        <taxon>asterids</taxon>
        <taxon>lamiids</taxon>
        <taxon>Lamiales</taxon>
        <taxon>Lamiaceae</taxon>
        <taxon>Nepetoideae</taxon>
        <taxon>Mentheae</taxon>
        <taxon>Salviinae</taxon>
        <taxon>Salvia</taxon>
        <taxon>Salvia subgen. Calosphace</taxon>
    </lineage>
</organism>
<sequence>MNDITKRWRFVDVGCPAAISSSPLFPTSFFIEFRVLIMVLQQTKSRRPSLLSDYCTCINSFHFSTYIFAKRVAFVSGSRRRLWIVSMFFLMVERGEWSQDSRT</sequence>
<dbReference type="AlphaFoldDB" id="A0ABD1FPQ0"/>
<reference evidence="1 2" key="1">
    <citation type="submission" date="2024-06" db="EMBL/GenBank/DDBJ databases">
        <title>A chromosome level genome sequence of Diviner's sage (Salvia divinorum).</title>
        <authorList>
            <person name="Ford S.A."/>
            <person name="Ro D.-K."/>
            <person name="Ness R.W."/>
            <person name="Phillips M.A."/>
        </authorList>
    </citation>
    <scope>NUCLEOTIDE SEQUENCE [LARGE SCALE GENOMIC DNA]</scope>
    <source>
        <strain evidence="1">SAF-2024a</strain>
        <tissue evidence="1">Leaf</tissue>
    </source>
</reference>
<evidence type="ECO:0000313" key="2">
    <source>
        <dbReference type="Proteomes" id="UP001567538"/>
    </source>
</evidence>
<accession>A0ABD1FPQ0</accession>
<evidence type="ECO:0000313" key="1">
    <source>
        <dbReference type="EMBL" id="KAL1533818.1"/>
    </source>
</evidence>
<proteinExistence type="predicted"/>
<name>A0ABD1FPQ0_SALDI</name>
<dbReference type="Proteomes" id="UP001567538">
    <property type="component" value="Unassembled WGS sequence"/>
</dbReference>
<dbReference type="EMBL" id="JBEAFC010000014">
    <property type="protein sequence ID" value="KAL1533818.1"/>
    <property type="molecule type" value="Genomic_DNA"/>
</dbReference>
<keyword evidence="2" id="KW-1185">Reference proteome</keyword>
<gene>
    <name evidence="1" type="ORF">AAHA92_33654</name>
</gene>
<protein>
    <submittedName>
        <fullName evidence="1">Uncharacterized protein</fullName>
    </submittedName>
</protein>